<dbReference type="InterPro" id="IPR000719">
    <property type="entry name" value="Prot_kinase_dom"/>
</dbReference>
<dbReference type="AlphaFoldDB" id="A0ABD2M9H3"/>
<dbReference type="Pfam" id="PF00069">
    <property type="entry name" value="Pkinase"/>
    <property type="match status" value="1"/>
</dbReference>
<dbReference type="EMBL" id="JBICBT010000200">
    <property type="protein sequence ID" value="KAL3121078.1"/>
    <property type="molecule type" value="Genomic_DNA"/>
</dbReference>
<keyword evidence="1" id="KW-0067">ATP-binding</keyword>
<dbReference type="SMART" id="SM00220">
    <property type="entry name" value="S_TKc"/>
    <property type="match status" value="1"/>
</dbReference>
<keyword evidence="1" id="KW-0547">Nucleotide-binding</keyword>
<dbReference type="InterPro" id="IPR050235">
    <property type="entry name" value="CK1_Ser-Thr_kinase"/>
</dbReference>
<dbReference type="EMBL" id="JBICBT010000078">
    <property type="protein sequence ID" value="KAL3124163.1"/>
    <property type="molecule type" value="Genomic_DNA"/>
</dbReference>
<keyword evidence="5" id="KW-1185">Reference proteome</keyword>
<gene>
    <name evidence="4" type="ORF">niasHT_004752</name>
    <name evidence="3" type="ORF">niasHT_005338</name>
</gene>
<evidence type="ECO:0000313" key="3">
    <source>
        <dbReference type="EMBL" id="KAL3121078.1"/>
    </source>
</evidence>
<sequence>MADGLMTLAPGTRVSGRWIIIKKLGAGSFGAVYLCQDERVGTIAALKTEPFNTRRPLLVMEATVLLNLNNLKPGIGLNFCRCLDLGRDEQQNATTGTAMPFNYVVMTLVGRPLDKLLREAGDRFSPGTTIGISIQMLNAIKTLHKVGFLHRDVKPGNSAIGLVESNEQRLLYLIDFGMARSYIRADGQQRRPRATSQFRGTPIYAPISAHTRRDYSRKDDVESWFYVMVKFFKGTLPWKHIAGGRDEIGEMKCRRLEGQPTEVREKAINDLLGGCPPEFNLILEHIDALQLEDRPCYEMIELLLRGYLAQNNIEEHPYDWEIGRRNSDREKTQIEKPAEKQ</sequence>
<dbReference type="Proteomes" id="UP001620626">
    <property type="component" value="Unassembled WGS sequence"/>
</dbReference>
<dbReference type="PANTHER" id="PTHR11909">
    <property type="entry name" value="CASEIN KINASE-RELATED"/>
    <property type="match status" value="1"/>
</dbReference>
<dbReference type="SUPFAM" id="SSF56112">
    <property type="entry name" value="Protein kinase-like (PK-like)"/>
    <property type="match status" value="1"/>
</dbReference>
<dbReference type="PROSITE" id="PS00107">
    <property type="entry name" value="PROTEIN_KINASE_ATP"/>
    <property type="match status" value="1"/>
</dbReference>
<dbReference type="Gene3D" id="1.10.510.10">
    <property type="entry name" value="Transferase(Phosphotransferase) domain 1"/>
    <property type="match status" value="1"/>
</dbReference>
<dbReference type="PROSITE" id="PS50011">
    <property type="entry name" value="PROTEIN_KINASE_DOM"/>
    <property type="match status" value="1"/>
</dbReference>
<evidence type="ECO:0000313" key="4">
    <source>
        <dbReference type="EMBL" id="KAL3124163.1"/>
    </source>
</evidence>
<name>A0ABD2M9H3_9BILA</name>
<protein>
    <recommendedName>
        <fullName evidence="2">Protein kinase domain-containing protein</fullName>
    </recommendedName>
</protein>
<comment type="caution">
    <text evidence="4">The sequence shown here is derived from an EMBL/GenBank/DDBJ whole genome shotgun (WGS) entry which is preliminary data.</text>
</comment>
<reference evidence="4 5" key="1">
    <citation type="submission" date="2024-10" db="EMBL/GenBank/DDBJ databases">
        <authorList>
            <person name="Kim D."/>
        </authorList>
    </citation>
    <scope>NUCLEOTIDE SEQUENCE [LARGE SCALE GENOMIC DNA]</scope>
    <source>
        <strain evidence="4">BH-2024</strain>
    </source>
</reference>
<evidence type="ECO:0000259" key="2">
    <source>
        <dbReference type="PROSITE" id="PS50011"/>
    </source>
</evidence>
<feature type="domain" description="Protein kinase" evidence="2">
    <location>
        <begin position="18"/>
        <end position="319"/>
    </location>
</feature>
<evidence type="ECO:0000313" key="5">
    <source>
        <dbReference type="Proteomes" id="UP001620626"/>
    </source>
</evidence>
<dbReference type="InterPro" id="IPR011009">
    <property type="entry name" value="Kinase-like_dom_sf"/>
</dbReference>
<organism evidence="4 5">
    <name type="scientific">Heterodera trifolii</name>
    <dbReference type="NCBI Taxonomy" id="157864"/>
    <lineage>
        <taxon>Eukaryota</taxon>
        <taxon>Metazoa</taxon>
        <taxon>Ecdysozoa</taxon>
        <taxon>Nematoda</taxon>
        <taxon>Chromadorea</taxon>
        <taxon>Rhabditida</taxon>
        <taxon>Tylenchina</taxon>
        <taxon>Tylenchomorpha</taxon>
        <taxon>Tylenchoidea</taxon>
        <taxon>Heteroderidae</taxon>
        <taxon>Heteroderinae</taxon>
        <taxon>Heterodera</taxon>
    </lineage>
</organism>
<evidence type="ECO:0000256" key="1">
    <source>
        <dbReference type="PROSITE-ProRule" id="PRU10141"/>
    </source>
</evidence>
<proteinExistence type="predicted"/>
<dbReference type="GO" id="GO:0005524">
    <property type="term" value="F:ATP binding"/>
    <property type="evidence" value="ECO:0007669"/>
    <property type="project" value="UniProtKB-UniRule"/>
</dbReference>
<dbReference type="InterPro" id="IPR017441">
    <property type="entry name" value="Protein_kinase_ATP_BS"/>
</dbReference>
<feature type="binding site" evidence="1">
    <location>
        <position position="47"/>
    </location>
    <ligand>
        <name>ATP</name>
        <dbReference type="ChEBI" id="CHEBI:30616"/>
    </ligand>
</feature>
<accession>A0ABD2M9H3</accession>